<name>G7Q6L1_9BACT</name>
<evidence type="ECO:0000313" key="3">
    <source>
        <dbReference type="Proteomes" id="UP000004662"/>
    </source>
</evidence>
<dbReference type="GO" id="GO:0004519">
    <property type="term" value="F:endonuclease activity"/>
    <property type="evidence" value="ECO:0007669"/>
    <property type="project" value="UniProtKB-KW"/>
</dbReference>
<organism evidence="2 3">
    <name type="scientific">Solidesulfovibrio carbinoliphilus subsp. oakridgensis</name>
    <dbReference type="NCBI Taxonomy" id="694327"/>
    <lineage>
        <taxon>Bacteria</taxon>
        <taxon>Pseudomonadati</taxon>
        <taxon>Thermodesulfobacteriota</taxon>
        <taxon>Desulfovibrionia</taxon>
        <taxon>Desulfovibrionales</taxon>
        <taxon>Desulfovibrionaceae</taxon>
        <taxon>Solidesulfovibrio</taxon>
    </lineage>
</organism>
<accession>G7Q6L1</accession>
<feature type="domain" description="Endonuclease/exonuclease/phosphatase" evidence="1">
    <location>
        <begin position="12"/>
        <end position="225"/>
    </location>
</feature>
<dbReference type="HOGENOM" id="CLU_060500_3_0_7"/>
<keyword evidence="3" id="KW-1185">Reference proteome</keyword>
<protein>
    <submittedName>
        <fullName evidence="2">Endonuclease/exonuclease/phosphatase</fullName>
    </submittedName>
</protein>
<gene>
    <name evidence="2" type="ORF">DFW101_1616</name>
</gene>
<keyword evidence="2" id="KW-0378">Hydrolase</keyword>
<dbReference type="OrthoDB" id="9813425at2"/>
<dbReference type="PANTHER" id="PTHR14859">
    <property type="entry name" value="CALCOFLUOR WHITE HYPERSENSITIVE PROTEIN PRECURSOR"/>
    <property type="match status" value="1"/>
</dbReference>
<keyword evidence="2" id="KW-0540">Nuclease</keyword>
<dbReference type="InterPro" id="IPR051916">
    <property type="entry name" value="GPI-anchor_lipid_remodeler"/>
</dbReference>
<reference evidence="3" key="1">
    <citation type="journal article" date="2015" name="Genome Announc.">
        <title>High-Quality Draft Genome Sequence of Desulfovibrio carbinoliphilus FW-101-2B, an Organic Acid-Oxidizing Sulfate-Reducing Bacterium Isolated from Uranium(VI)-Contaminated Groundwater.</title>
        <authorList>
            <person name="Ramsay B.D."/>
            <person name="Hwang C."/>
            <person name="Woo H.L."/>
            <person name="Carroll S.L."/>
            <person name="Lucas S."/>
            <person name="Han J."/>
            <person name="Lapidus A.L."/>
            <person name="Cheng J.F."/>
            <person name="Goodwin L.A."/>
            <person name="Pitluck S."/>
            <person name="Peters L."/>
            <person name="Chertkov O."/>
            <person name="Held B."/>
            <person name="Detter J.C."/>
            <person name="Han C.S."/>
            <person name="Tapia R."/>
            <person name="Land M.L."/>
            <person name="Hauser L.J."/>
            <person name="Kyrpides N.C."/>
            <person name="Ivanova N.N."/>
            <person name="Mikhailova N."/>
            <person name="Pagani I."/>
            <person name="Woyke T."/>
            <person name="Arkin A.P."/>
            <person name="Dehal P."/>
            <person name="Chivian D."/>
            <person name="Criddle C.S."/>
            <person name="Wu W."/>
            <person name="Chakraborty R."/>
            <person name="Hazen T.C."/>
            <person name="Fields M.W."/>
        </authorList>
    </citation>
    <scope>NUCLEOTIDE SEQUENCE [LARGE SCALE GENOMIC DNA]</scope>
    <source>
        <strain evidence="3">FW-101-2B</strain>
    </source>
</reference>
<dbReference type="AlphaFoldDB" id="G7Q6L1"/>
<dbReference type="Proteomes" id="UP000004662">
    <property type="component" value="Chromosome"/>
</dbReference>
<evidence type="ECO:0000259" key="1">
    <source>
        <dbReference type="Pfam" id="PF03372"/>
    </source>
</evidence>
<evidence type="ECO:0000313" key="2">
    <source>
        <dbReference type="EMBL" id="EHJ47624.1"/>
    </source>
</evidence>
<dbReference type="InterPro" id="IPR005135">
    <property type="entry name" value="Endo/exonuclease/phosphatase"/>
</dbReference>
<dbReference type="GO" id="GO:0004527">
    <property type="term" value="F:exonuclease activity"/>
    <property type="evidence" value="ECO:0007669"/>
    <property type="project" value="UniProtKB-KW"/>
</dbReference>
<dbReference type="GO" id="GO:0016020">
    <property type="term" value="C:membrane"/>
    <property type="evidence" value="ECO:0007669"/>
    <property type="project" value="GOC"/>
</dbReference>
<dbReference type="PANTHER" id="PTHR14859:SF15">
    <property type="entry name" value="ENDONUCLEASE_EXONUCLEASE_PHOSPHATASE DOMAIN-CONTAINING PROTEIN"/>
    <property type="match status" value="1"/>
</dbReference>
<dbReference type="Pfam" id="PF03372">
    <property type="entry name" value="Exo_endo_phos"/>
    <property type="match status" value="1"/>
</dbReference>
<dbReference type="eggNOG" id="COG3568">
    <property type="taxonomic scope" value="Bacteria"/>
</dbReference>
<proteinExistence type="predicted"/>
<dbReference type="EMBL" id="CM001368">
    <property type="protein sequence ID" value="EHJ47624.1"/>
    <property type="molecule type" value="Genomic_DNA"/>
</dbReference>
<dbReference type="Gene3D" id="3.60.10.10">
    <property type="entry name" value="Endonuclease/exonuclease/phosphatase"/>
    <property type="match status" value="1"/>
</dbReference>
<keyword evidence="2" id="KW-0255">Endonuclease</keyword>
<sequence length="251" mass="27390">MNAGPGALLRVATYNVHGWKSLGGRRDIGRFVETIRELAADVVALQEVVMPPLIEEECLERAVAGPLGMHAVSGPTLTRLGTEYGNALLTRFPVEQSRGHDLSVRGCEPRGAVEVVLAVPGGRLRVIATHLGLRARERRIQTEALLALVRERQDVPTVLLGDFNEWMPANRTVRAVSRELGATPAPATFPSCFPVLSLDRIWTSPGLALTSLRRHRPAYATCSDHLPLVAELRHPGNGIDKNNGETRKNEL</sequence>
<dbReference type="RefSeq" id="WP_009181019.1">
    <property type="nucleotide sequence ID" value="NZ_CM001368.1"/>
</dbReference>
<dbReference type="SUPFAM" id="SSF56219">
    <property type="entry name" value="DNase I-like"/>
    <property type="match status" value="1"/>
</dbReference>
<dbReference type="STRING" id="694327.DFW101_1616"/>
<dbReference type="InterPro" id="IPR036691">
    <property type="entry name" value="Endo/exonu/phosph_ase_sf"/>
</dbReference>
<dbReference type="GO" id="GO:0006506">
    <property type="term" value="P:GPI anchor biosynthetic process"/>
    <property type="evidence" value="ECO:0007669"/>
    <property type="project" value="TreeGrafter"/>
</dbReference>